<evidence type="ECO:0000256" key="2">
    <source>
        <dbReference type="ARBA" id="ARBA00022527"/>
    </source>
</evidence>
<comment type="caution">
    <text evidence="16">The sequence shown here is derived from an EMBL/GenBank/DDBJ whole genome shotgun (WGS) entry which is preliminary data.</text>
</comment>
<dbReference type="GO" id="GO:0005634">
    <property type="term" value="C:nucleus"/>
    <property type="evidence" value="ECO:0007669"/>
    <property type="project" value="TreeGrafter"/>
</dbReference>
<dbReference type="CDD" id="cd05169">
    <property type="entry name" value="PIKKc_TOR"/>
    <property type="match status" value="1"/>
</dbReference>
<dbReference type="Pfam" id="PF08771">
    <property type="entry name" value="FRB_dom"/>
    <property type="match status" value="1"/>
</dbReference>
<dbReference type="SMART" id="SM00146">
    <property type="entry name" value="PI3Kc"/>
    <property type="match status" value="1"/>
</dbReference>
<dbReference type="InterPro" id="IPR011990">
    <property type="entry name" value="TPR-like_helical_dom_sf"/>
</dbReference>
<dbReference type="PROSITE" id="PS51189">
    <property type="entry name" value="FAT"/>
    <property type="match status" value="1"/>
</dbReference>
<dbReference type="FunFam" id="1.25.10.10:FF:000371">
    <property type="entry name" value="Serine/threonine-protein kinase TOR"/>
    <property type="match status" value="1"/>
</dbReference>
<dbReference type="GO" id="GO:0004674">
    <property type="term" value="F:protein serine/threonine kinase activity"/>
    <property type="evidence" value="ECO:0007669"/>
    <property type="project" value="UniProtKB-KW"/>
</dbReference>
<dbReference type="Pfam" id="PF00454">
    <property type="entry name" value="PI3_PI4_kinase"/>
    <property type="match status" value="1"/>
</dbReference>
<gene>
    <name evidence="16" type="ORF">EX895_005876</name>
</gene>
<evidence type="ECO:0000256" key="4">
    <source>
        <dbReference type="ARBA" id="ARBA00022737"/>
    </source>
</evidence>
<dbReference type="InterPro" id="IPR014009">
    <property type="entry name" value="PIK_FAT"/>
</dbReference>
<keyword evidence="4" id="KW-0677">Repeat</keyword>
<dbReference type="FunFam" id="1.10.1070.11:FF:000029">
    <property type="entry name" value="Serine/threonine-protein kinase TOR"/>
    <property type="match status" value="1"/>
</dbReference>
<evidence type="ECO:0000256" key="11">
    <source>
        <dbReference type="RuleBase" id="RU364109"/>
    </source>
</evidence>
<comment type="catalytic activity">
    <reaction evidence="9 11">
        <text>L-threonyl-[protein] + ATP = O-phospho-L-threonyl-[protein] + ADP + H(+)</text>
        <dbReference type="Rhea" id="RHEA:46608"/>
        <dbReference type="Rhea" id="RHEA-COMP:11060"/>
        <dbReference type="Rhea" id="RHEA-COMP:11605"/>
        <dbReference type="ChEBI" id="CHEBI:15378"/>
        <dbReference type="ChEBI" id="CHEBI:30013"/>
        <dbReference type="ChEBI" id="CHEBI:30616"/>
        <dbReference type="ChEBI" id="CHEBI:61977"/>
        <dbReference type="ChEBI" id="CHEBI:456216"/>
        <dbReference type="EC" id="2.7.11.1"/>
    </reaction>
</comment>
<accession>A0A4U7KLV0</accession>
<dbReference type="GeneID" id="40728771"/>
<feature type="domain" description="FATC" evidence="15">
    <location>
        <begin position="2403"/>
        <end position="2435"/>
    </location>
</feature>
<dbReference type="InterPro" id="IPR016024">
    <property type="entry name" value="ARM-type_fold"/>
</dbReference>
<dbReference type="SMART" id="SM01346">
    <property type="entry name" value="DUF3385"/>
    <property type="match status" value="1"/>
</dbReference>
<evidence type="ECO:0000259" key="15">
    <source>
        <dbReference type="PROSITE" id="PS51190"/>
    </source>
</evidence>
<dbReference type="PANTHER" id="PTHR11139">
    <property type="entry name" value="ATAXIA TELANGIECTASIA MUTATED ATM -RELATED"/>
    <property type="match status" value="1"/>
</dbReference>
<dbReference type="PANTHER" id="PTHR11139:SF9">
    <property type="entry name" value="SERINE_THREONINE-PROTEIN KINASE MTOR"/>
    <property type="match status" value="1"/>
</dbReference>
<evidence type="ECO:0000256" key="12">
    <source>
        <dbReference type="SAM" id="MobiDB-lite"/>
    </source>
</evidence>
<dbReference type="GO" id="GO:0031932">
    <property type="term" value="C:TORC2 complex"/>
    <property type="evidence" value="ECO:0007669"/>
    <property type="project" value="TreeGrafter"/>
</dbReference>
<evidence type="ECO:0000313" key="17">
    <source>
        <dbReference type="Proteomes" id="UP000306050"/>
    </source>
</evidence>
<name>A0A4U7KLV0_9BASI</name>
<dbReference type="PROSITE" id="PS00916">
    <property type="entry name" value="PI3_4_KINASE_2"/>
    <property type="match status" value="1"/>
</dbReference>
<dbReference type="SUPFAM" id="SSF47212">
    <property type="entry name" value="FKBP12-rapamycin-binding domain of FKBP-rapamycin-associated protein (FRAP)"/>
    <property type="match status" value="1"/>
</dbReference>
<dbReference type="OrthoDB" id="381190at2759"/>
<dbReference type="FunFam" id="3.30.1010.10:FF:000006">
    <property type="entry name" value="Serine/threonine-protein kinase TOR"/>
    <property type="match status" value="1"/>
</dbReference>
<dbReference type="Pfam" id="PF02259">
    <property type="entry name" value="FAT"/>
    <property type="match status" value="1"/>
</dbReference>
<dbReference type="GO" id="GO:0106310">
    <property type="term" value="F:protein serine kinase activity"/>
    <property type="evidence" value="ECO:0007669"/>
    <property type="project" value="RHEA"/>
</dbReference>
<dbReference type="SUPFAM" id="SSF48371">
    <property type="entry name" value="ARM repeat"/>
    <property type="match status" value="1"/>
</dbReference>
<dbReference type="GO" id="GO:0005524">
    <property type="term" value="F:ATP binding"/>
    <property type="evidence" value="ECO:0007669"/>
    <property type="project" value="UniProtKB-KW"/>
</dbReference>
<dbReference type="InterPro" id="IPR003151">
    <property type="entry name" value="PIK-rel_kinase_FAT"/>
</dbReference>
<keyword evidence="8" id="KW-0131">Cell cycle</keyword>
<dbReference type="SMART" id="SM01343">
    <property type="entry name" value="FATC"/>
    <property type="match status" value="1"/>
</dbReference>
<dbReference type="Proteomes" id="UP000306050">
    <property type="component" value="Chromosome SGRAM_8"/>
</dbReference>
<feature type="domain" description="FAT" evidence="14">
    <location>
        <begin position="1253"/>
        <end position="1808"/>
    </location>
</feature>
<keyword evidence="6 11" id="KW-0418">Kinase</keyword>
<dbReference type="Pfam" id="PF23593">
    <property type="entry name" value="HEAT_ATR"/>
    <property type="match status" value="1"/>
</dbReference>
<dbReference type="InterPro" id="IPR000403">
    <property type="entry name" value="PI3/4_kinase_cat_dom"/>
</dbReference>
<dbReference type="Pfam" id="PF11865">
    <property type="entry name" value="mTOR_dom"/>
    <property type="match status" value="1"/>
</dbReference>
<evidence type="ECO:0000259" key="14">
    <source>
        <dbReference type="PROSITE" id="PS51189"/>
    </source>
</evidence>
<dbReference type="InterPro" id="IPR003152">
    <property type="entry name" value="FATC_dom"/>
</dbReference>
<evidence type="ECO:0000256" key="1">
    <source>
        <dbReference type="ARBA" id="ARBA00011031"/>
    </source>
</evidence>
<dbReference type="InterPro" id="IPR024585">
    <property type="entry name" value="mTOR_dom"/>
</dbReference>
<dbReference type="GO" id="GO:0038202">
    <property type="term" value="P:TORC1 signaling"/>
    <property type="evidence" value="ECO:0007669"/>
    <property type="project" value="TreeGrafter"/>
</dbReference>
<dbReference type="KEGG" id="sgra:EX895_005876"/>
<evidence type="ECO:0000256" key="3">
    <source>
        <dbReference type="ARBA" id="ARBA00022679"/>
    </source>
</evidence>
<dbReference type="Pfam" id="PF02260">
    <property type="entry name" value="FATC"/>
    <property type="match status" value="1"/>
</dbReference>
<dbReference type="GO" id="GO:0080090">
    <property type="term" value="P:regulation of primary metabolic process"/>
    <property type="evidence" value="ECO:0007669"/>
    <property type="project" value="UniProtKB-ARBA"/>
</dbReference>
<dbReference type="InterPro" id="IPR036940">
    <property type="entry name" value="PI3/4_kinase_cat_sf"/>
</dbReference>
<dbReference type="PROSITE" id="PS50290">
    <property type="entry name" value="PI3_4_KINASE_3"/>
    <property type="match status" value="1"/>
</dbReference>
<evidence type="ECO:0000259" key="13">
    <source>
        <dbReference type="PROSITE" id="PS50290"/>
    </source>
</evidence>
<keyword evidence="5 11" id="KW-0547">Nucleotide-binding</keyword>
<keyword evidence="3 11" id="KW-0808">Transferase</keyword>
<reference evidence="16 17" key="1">
    <citation type="submission" date="2019-05" db="EMBL/GenBank/DDBJ databases">
        <title>Sporisorium graminicola CBS 10092 draft sequencing and annotation.</title>
        <authorList>
            <person name="Solano-Gonzalez S."/>
            <person name="Caddick M.X."/>
            <person name="Darby A."/>
        </authorList>
    </citation>
    <scope>NUCLEOTIDE SEQUENCE [LARGE SCALE GENOMIC DNA]</scope>
    <source>
        <strain evidence="16 17">CBS 10092</strain>
    </source>
</reference>
<dbReference type="PROSITE" id="PS51190">
    <property type="entry name" value="FATC"/>
    <property type="match status" value="1"/>
</dbReference>
<dbReference type="GO" id="GO:0016242">
    <property type="term" value="P:negative regulation of macroautophagy"/>
    <property type="evidence" value="ECO:0007669"/>
    <property type="project" value="TreeGrafter"/>
</dbReference>
<dbReference type="GO" id="GO:0005886">
    <property type="term" value="C:plasma membrane"/>
    <property type="evidence" value="ECO:0007669"/>
    <property type="project" value="UniProtKB-ARBA"/>
</dbReference>
<dbReference type="InterPro" id="IPR009076">
    <property type="entry name" value="FRB_dom"/>
</dbReference>
<feature type="compositionally biased region" description="Low complexity" evidence="12">
    <location>
        <begin position="2277"/>
        <end position="2292"/>
    </location>
</feature>
<evidence type="ECO:0000256" key="10">
    <source>
        <dbReference type="ARBA" id="ARBA00048679"/>
    </source>
</evidence>
<dbReference type="EC" id="2.7.11.1" evidence="11"/>
<dbReference type="SUPFAM" id="SSF56112">
    <property type="entry name" value="Protein kinase-like (PK-like)"/>
    <property type="match status" value="1"/>
</dbReference>
<protein>
    <recommendedName>
        <fullName evidence="11">Serine/threonine-protein kinase TOR</fullName>
        <ecNumber evidence="11">2.7.11.1</ecNumber>
    </recommendedName>
</protein>
<dbReference type="FunFam" id="1.25.10.10:FF:000733">
    <property type="entry name" value="Serine/threonine-protein kinase TOR"/>
    <property type="match status" value="1"/>
</dbReference>
<keyword evidence="7 11" id="KW-0067">ATP-binding</keyword>
<dbReference type="InterPro" id="IPR036738">
    <property type="entry name" value="FRB_sf"/>
</dbReference>
<organism evidence="16 17">
    <name type="scientific">Sporisorium graminicola</name>
    <dbReference type="NCBI Taxonomy" id="280036"/>
    <lineage>
        <taxon>Eukaryota</taxon>
        <taxon>Fungi</taxon>
        <taxon>Dikarya</taxon>
        <taxon>Basidiomycota</taxon>
        <taxon>Ustilaginomycotina</taxon>
        <taxon>Ustilaginomycetes</taxon>
        <taxon>Ustilaginales</taxon>
        <taxon>Ustilaginaceae</taxon>
        <taxon>Sporisorium</taxon>
    </lineage>
</organism>
<dbReference type="Gene3D" id="1.10.1070.11">
    <property type="entry name" value="Phosphatidylinositol 3-/4-kinase, catalytic domain"/>
    <property type="match status" value="1"/>
</dbReference>
<sequence>MSALGVHQSDALNRIFAGLKSRDEATRQAAGEELKSHVAFVVSELKGDSLSTFNNDLHRRIFELTHSQHVHEKLGGIIAIEDVIEQESEDNSARLYRFYQYLKPNLPCNDASVMIAASRALGRVAYHGGQSLGEQFIEFEVLRALDFLQAGDRNESGRYAAVLIIREMAKKVPQQFHPYVPRVLDRIWVALRDVRVIVREGAAEAMGACLGIIAAREKQMGSHFFESIYEEAEKGLKMSAAEAIHGSLLAVQQLLQHSKTFMRNRFQRACELVFRLHKHRDPLIRRTITNLVPVLARYDPHYFAEEHLGAVMGILTEQLRKEKDRSPKESAQTFETIGFVAAAMGPRMKPFIEPVLACVKEGLQMRGKKNAPPEGPIFLCVGNLATAVGPHLTRYMHDLLDLMFSCGLSIPLVTALDGIVKAIPPLMKVVQDRLLDMLSMTLIGQPYRPLGAPASLRPSANANRDVVSAQNVESKGVETITVALQTLGRFDFQGHILNEFVRNCTLPYLEDDHAAVRQAAAETCADLFVNDPICRQTSMHAIEVVNDVLDKLMTVGIADPDPELRWTVLSKFGAQEQFDRHLAQSEYVRSLFIALNDEKFKVREVAIVIIGRLAKHNPAYVMPSLRKALIQLLTELEYSTVSRHKEEAAKLLTEVVRASQRLVKSYALPMLEVLLPKANDPSVGVAARVMECLGELARVGGEDLAPHVDQLMRLAIDQLSSTAPGSSTAKRDAALKTLGLVASNTGHVVNPYLTYRNLLGTIVKILKTEQSKPVRRETIRVMGILGALDPYRYKLLEKNGDEGQDETAKGSGTDLFELALAIGTSTDDYYQNIAIDALITILQDPSLSTHHHAVIEAIMYMFKTQGLKCVTFLPQIIPAFLNVIRTCGTGLSEFYFQQLAILISIIKQHVRSYLEPIFELVQENWNPNSSIQLTIVSLVEAVAKALEGEFKSYLPILLPNMLQTLDGEITSKRQPTLLRILQAFYVFGSNIEEYLHLVLPVVVKMFERPDDSQTLRRAAILTVGNLSRKVSFCDHASRVIHPLVRVLPSGTTDIRNAVMETLSALVVQLGASYAIFIPVVNKVLVQNRIQHATYDQLVTKLLNGERLPQDLSAADNALGSKVDESPQAEANKMTVNQQHLKQAWDTSKVSTSEDWQEWLRRMAVEFMRESPSHALRACRSLADVYPALAYGLFNVAFVSCWTELYEQYQSDLVKALETAFDAPEVPGDVVHMLLNLAEFMEHDDKALPINIRVLGDRAYKFHSYAKALHYKEAEFLTDPSPQVVESLIDINTKLQQSDAAFGALTYAREHLDITHHEEWYEKLHRWEEALSAYDRKAMLDPDDYAVAFGKMRCLHALGEWEHLSDLVQQKWGRADMEDRRHMAPLAAAAAWSLGQWDSMDDYISAMRSDSSERSFYRAILHTHRSQRAAANKQIAKARESLDSELTALISESYGRAYDLMVRTQMLSELEEALAYKLDYKEQPDRQATIRSTWMKRLKGCQPEVEVWQRILSVRSIVLTPADDTETWIKFANLCRKSGRMVLAEKTLNSLLGPERTNTDPRSPIGPRAPPPVIYAHLKFMWASGARIESLSYLQDFTLHLAEDLGVHTVDEHGNLITQDWQSSPRLGEFARLLARCFFKQGEWQMSLRENWVTDDNSNVIESYRRATELDRNWYKAWHAWALANFEIISHHEERNEQITPQMIAASIVPSVQGFFRSIALASGNSLQDTLRLLTLWFKYGHQEDVSQAVSEGFASVIVDTWLEVIPQIIARITAPSPRVRRLIHNLLSDVGLAHPQALVYPLTVAAKSPSHMRIQAAMGIMDNVREHSPVLVEQALLVSNELIRVAILWHEMWHEGLEEASRLYFTEHNIDAMFATLEPLHDALEKGPETLRETSFAQTHGRDLAEARECGRRFRQYGDISDLNQAWDLYYHVFKKITKQLPAGNSVQLDLQYVSPKLLAMRDLELAVPGTYQSGKPIVCITRFEQIVLVIASKQHPRRLKMKGSDGKTYQYLLKGHEDLRQDERVMQLFGLVNTLLSIDSESYKRRLEIRRFPVIPLSPNTGMLGWVENTDTLHVLIKEYREQHKILLNIEHRLMLQMAPDYDHLTLMQKVEVFEYALDNTPGQDLYRVLWLKSRNSESWLERRLAYTRSLAVSSVAGYILGLGDRHPSNLLLDRLTGQIVHIDFGDCFEIACHRPKFPEKVPFRLTRMLVNAMEVGGIKGTFKVTAENTMRVLRDNKESVLALLEAFVHDPLISWRLVADDAEQQRAPDAQENEAAATAGNDAAGSAAAAGGAGTGAVTGAANVGASGTVAPNQRQQDASQAGTGAGAPGTTNVPGGGGAIAAAVPAGPSAAVAGGAPPTAVAPAAAAAAAAGHDMRNQRALEVVRRIQNKLSGRDFNPAESLSVSAQIERLVQDATSKENLCVAFVGWCSFW</sequence>
<dbReference type="InterPro" id="IPR011009">
    <property type="entry name" value="Kinase-like_dom_sf"/>
</dbReference>
<feature type="region of interest" description="Disordered" evidence="12">
    <location>
        <begin position="2310"/>
        <end position="2335"/>
    </location>
</feature>
<dbReference type="GO" id="GO:0044877">
    <property type="term" value="F:protein-containing complex binding"/>
    <property type="evidence" value="ECO:0007669"/>
    <property type="project" value="InterPro"/>
</dbReference>
<dbReference type="Gene3D" id="3.30.1010.10">
    <property type="entry name" value="Phosphatidylinositol 3-kinase Catalytic Subunit, Chain A, domain 4"/>
    <property type="match status" value="1"/>
</dbReference>
<evidence type="ECO:0000313" key="16">
    <source>
        <dbReference type="EMBL" id="TKY84796.1"/>
    </source>
</evidence>
<dbReference type="InterPro" id="IPR018936">
    <property type="entry name" value="PI3/4_kinase_CS"/>
</dbReference>
<dbReference type="PROSITE" id="PS00915">
    <property type="entry name" value="PI3_4_KINASE_1"/>
    <property type="match status" value="1"/>
</dbReference>
<dbReference type="GO" id="GO:0005737">
    <property type="term" value="C:cytoplasm"/>
    <property type="evidence" value="ECO:0007669"/>
    <property type="project" value="TreeGrafter"/>
</dbReference>
<feature type="domain" description="PI3K/PI4K catalytic" evidence="13">
    <location>
        <begin position="1984"/>
        <end position="2295"/>
    </location>
</feature>
<evidence type="ECO:0000256" key="9">
    <source>
        <dbReference type="ARBA" id="ARBA00047899"/>
    </source>
</evidence>
<keyword evidence="17" id="KW-1185">Reference proteome</keyword>
<dbReference type="InterPro" id="IPR050517">
    <property type="entry name" value="DDR_Repair_Kinase"/>
</dbReference>
<dbReference type="Gene3D" id="1.25.10.10">
    <property type="entry name" value="Leucine-rich Repeat Variant"/>
    <property type="match status" value="3"/>
</dbReference>
<dbReference type="InterPro" id="IPR026683">
    <property type="entry name" value="TOR_cat"/>
</dbReference>
<dbReference type="InterPro" id="IPR057564">
    <property type="entry name" value="HEAT_ATR"/>
</dbReference>
<dbReference type="EMBL" id="SRRM01000021">
    <property type="protein sequence ID" value="TKY84796.1"/>
    <property type="molecule type" value="Genomic_DNA"/>
</dbReference>
<comment type="catalytic activity">
    <reaction evidence="10">
        <text>L-seryl-[protein] + ATP = O-phospho-L-seryl-[protein] + ADP + H(+)</text>
        <dbReference type="Rhea" id="RHEA:17989"/>
        <dbReference type="Rhea" id="RHEA-COMP:9863"/>
        <dbReference type="Rhea" id="RHEA-COMP:11604"/>
        <dbReference type="ChEBI" id="CHEBI:15378"/>
        <dbReference type="ChEBI" id="CHEBI:29999"/>
        <dbReference type="ChEBI" id="CHEBI:30616"/>
        <dbReference type="ChEBI" id="CHEBI:83421"/>
        <dbReference type="ChEBI" id="CHEBI:456216"/>
        <dbReference type="EC" id="2.7.11.1"/>
    </reaction>
</comment>
<evidence type="ECO:0000256" key="8">
    <source>
        <dbReference type="ARBA" id="ARBA00023306"/>
    </source>
</evidence>
<evidence type="ECO:0000256" key="7">
    <source>
        <dbReference type="ARBA" id="ARBA00022840"/>
    </source>
</evidence>
<proteinExistence type="inferred from homology"/>
<feature type="compositionally biased region" description="Polar residues" evidence="12">
    <location>
        <begin position="2314"/>
        <end position="2323"/>
    </location>
</feature>
<comment type="similarity">
    <text evidence="1 11">Belongs to the PI3/PI4-kinase family.</text>
</comment>
<dbReference type="GO" id="GO:0031931">
    <property type="term" value="C:TORC1 complex"/>
    <property type="evidence" value="ECO:0007669"/>
    <property type="project" value="TreeGrafter"/>
</dbReference>
<evidence type="ECO:0000256" key="5">
    <source>
        <dbReference type="ARBA" id="ARBA00022741"/>
    </source>
</evidence>
<dbReference type="InterPro" id="IPR011989">
    <property type="entry name" value="ARM-like"/>
</dbReference>
<dbReference type="Gene3D" id="1.20.120.150">
    <property type="entry name" value="FKBP12-rapamycin binding domain"/>
    <property type="match status" value="1"/>
</dbReference>
<dbReference type="FunFam" id="1.20.120.150:FF:000001">
    <property type="entry name" value="Serine/threonine-protein kinase TOR"/>
    <property type="match status" value="1"/>
</dbReference>
<dbReference type="Gene3D" id="1.25.40.10">
    <property type="entry name" value="Tetratricopeptide repeat domain"/>
    <property type="match status" value="1"/>
</dbReference>
<feature type="region of interest" description="Disordered" evidence="12">
    <location>
        <begin position="2266"/>
        <end position="2294"/>
    </location>
</feature>
<keyword evidence="2 11" id="KW-0723">Serine/threonine-protein kinase</keyword>
<evidence type="ECO:0000256" key="6">
    <source>
        <dbReference type="ARBA" id="ARBA00022777"/>
    </source>
</evidence>
<dbReference type="SMART" id="SM01345">
    <property type="entry name" value="Rapamycin_bind"/>
    <property type="match status" value="1"/>
</dbReference>
<dbReference type="RefSeq" id="XP_029736781.1">
    <property type="nucleotide sequence ID" value="XM_029886468.1"/>
</dbReference>